<dbReference type="Pfam" id="PF00069">
    <property type="entry name" value="Pkinase"/>
    <property type="match status" value="1"/>
</dbReference>
<organism evidence="3 4">
    <name type="scientific">Trichobilharzia regenti</name>
    <name type="common">Nasal bird schistosome</name>
    <dbReference type="NCBI Taxonomy" id="157069"/>
    <lineage>
        <taxon>Eukaryota</taxon>
        <taxon>Metazoa</taxon>
        <taxon>Spiralia</taxon>
        <taxon>Lophotrochozoa</taxon>
        <taxon>Platyhelminthes</taxon>
        <taxon>Trematoda</taxon>
        <taxon>Digenea</taxon>
        <taxon>Strigeidida</taxon>
        <taxon>Schistosomatoidea</taxon>
        <taxon>Schistosomatidae</taxon>
        <taxon>Trichobilharzia</taxon>
    </lineage>
</organism>
<evidence type="ECO:0000259" key="2">
    <source>
        <dbReference type="PROSITE" id="PS50011"/>
    </source>
</evidence>
<dbReference type="PROSITE" id="PS00108">
    <property type="entry name" value="PROTEIN_KINASE_ST"/>
    <property type="match status" value="1"/>
</dbReference>
<dbReference type="SUPFAM" id="SSF56112">
    <property type="entry name" value="Protein kinase-like (PK-like)"/>
    <property type="match status" value="1"/>
</dbReference>
<dbReference type="Proteomes" id="UP000050795">
    <property type="component" value="Unassembled WGS sequence"/>
</dbReference>
<name>A0AA85JZR5_TRIRE</name>
<dbReference type="PANTHER" id="PTHR24347">
    <property type="entry name" value="SERINE/THREONINE-PROTEIN KINASE"/>
    <property type="match status" value="1"/>
</dbReference>
<reference evidence="3" key="1">
    <citation type="submission" date="2022-06" db="EMBL/GenBank/DDBJ databases">
        <authorList>
            <person name="Berger JAMES D."/>
            <person name="Berger JAMES D."/>
        </authorList>
    </citation>
    <scope>NUCLEOTIDE SEQUENCE [LARGE SCALE GENOMIC DNA]</scope>
</reference>
<dbReference type="Gene3D" id="3.30.200.20">
    <property type="entry name" value="Phosphorylase Kinase, domain 1"/>
    <property type="match status" value="1"/>
</dbReference>
<dbReference type="InterPro" id="IPR008271">
    <property type="entry name" value="Ser/Thr_kinase_AS"/>
</dbReference>
<reference evidence="4" key="2">
    <citation type="submission" date="2023-11" db="UniProtKB">
        <authorList>
            <consortium name="WormBaseParasite"/>
        </authorList>
    </citation>
    <scope>IDENTIFICATION</scope>
</reference>
<evidence type="ECO:0000313" key="4">
    <source>
        <dbReference type="WBParaSite" id="TREG1_56400.1"/>
    </source>
</evidence>
<sequence length="301" mass="34329">MLRLKRHKGELMEVAILRAIGKHPQIAHLHAAYEYNIYCTIVTEYVSGGALYNRIEKEGSLDEAITVSIVRQVLLGLKHLQDCSVIHRDLKPENLMMVQSSGYRLKIIDFGLAIFYTGSQCPPIPAGTLTYIAPETQNCDPQTYTTDLWSLAVIAYEILAGITPFEIPQEGCRDRTLTNQEISLNITHCRYDFDDPGIVDVSKEAKDFIKQILVRDPNKRPSVQQCLNHPWMAMREEDRPPVKRTVSLFRHSTRRKPKGYCFKPRTIQKGDPQDPVTGSSLKIKSEQSKYFHTVKEKNSII</sequence>
<dbReference type="PROSITE" id="PS50011">
    <property type="entry name" value="PROTEIN_KINASE_DOM"/>
    <property type="match status" value="1"/>
</dbReference>
<proteinExistence type="predicted"/>
<evidence type="ECO:0000256" key="1">
    <source>
        <dbReference type="SAM" id="MobiDB-lite"/>
    </source>
</evidence>
<dbReference type="GO" id="GO:0005524">
    <property type="term" value="F:ATP binding"/>
    <property type="evidence" value="ECO:0007669"/>
    <property type="project" value="InterPro"/>
</dbReference>
<evidence type="ECO:0000313" key="3">
    <source>
        <dbReference type="Proteomes" id="UP000050795"/>
    </source>
</evidence>
<dbReference type="InterPro" id="IPR011009">
    <property type="entry name" value="Kinase-like_dom_sf"/>
</dbReference>
<keyword evidence="3" id="KW-1185">Reference proteome</keyword>
<dbReference type="WBParaSite" id="TREG1_56400.1">
    <property type="protein sequence ID" value="TREG1_56400.1"/>
    <property type="gene ID" value="TREG1_56400"/>
</dbReference>
<feature type="region of interest" description="Disordered" evidence="1">
    <location>
        <begin position="260"/>
        <end position="279"/>
    </location>
</feature>
<protein>
    <recommendedName>
        <fullName evidence="2">Protein kinase domain-containing protein</fullName>
    </recommendedName>
</protein>
<dbReference type="Gene3D" id="1.10.510.10">
    <property type="entry name" value="Transferase(Phosphotransferase) domain 1"/>
    <property type="match status" value="1"/>
</dbReference>
<dbReference type="AlphaFoldDB" id="A0AA85JZR5"/>
<dbReference type="GO" id="GO:0004672">
    <property type="term" value="F:protein kinase activity"/>
    <property type="evidence" value="ECO:0007669"/>
    <property type="project" value="InterPro"/>
</dbReference>
<accession>A0AA85JZR5</accession>
<dbReference type="SMART" id="SM00220">
    <property type="entry name" value="S_TKc"/>
    <property type="match status" value="1"/>
</dbReference>
<feature type="domain" description="Protein kinase" evidence="2">
    <location>
        <begin position="1"/>
        <end position="232"/>
    </location>
</feature>
<dbReference type="InterPro" id="IPR000719">
    <property type="entry name" value="Prot_kinase_dom"/>
</dbReference>